<evidence type="ECO:0000313" key="1">
    <source>
        <dbReference type="EMBL" id="SUB74965.1"/>
    </source>
</evidence>
<proteinExistence type="predicted"/>
<dbReference type="InterPro" id="IPR011335">
    <property type="entry name" value="Restrct_endonuc-II-like"/>
</dbReference>
<name>A0A379DBQ4_9FIRM</name>
<dbReference type="Proteomes" id="UP000254777">
    <property type="component" value="Unassembled WGS sequence"/>
</dbReference>
<gene>
    <name evidence="1" type="ORF">NCTC11088_00727</name>
</gene>
<reference evidence="1 2" key="1">
    <citation type="submission" date="2018-06" db="EMBL/GenBank/DDBJ databases">
        <authorList>
            <consortium name="Pathogen Informatics"/>
            <person name="Doyle S."/>
        </authorList>
    </citation>
    <scope>NUCLEOTIDE SEQUENCE [LARGE SCALE GENOMIC DNA]</scope>
    <source>
        <strain evidence="1 2">NCTC11088</strain>
    </source>
</reference>
<dbReference type="SUPFAM" id="SSF52980">
    <property type="entry name" value="Restriction endonuclease-like"/>
    <property type="match status" value="1"/>
</dbReference>
<organism evidence="1 2">
    <name type="scientific">Peptoniphilus indolicus</name>
    <dbReference type="NCBI Taxonomy" id="33030"/>
    <lineage>
        <taxon>Bacteria</taxon>
        <taxon>Bacillati</taxon>
        <taxon>Bacillota</taxon>
        <taxon>Tissierellia</taxon>
        <taxon>Tissierellales</taxon>
        <taxon>Peptoniphilaceae</taxon>
        <taxon>Peptoniphilus</taxon>
    </lineage>
</organism>
<protein>
    <recommendedName>
        <fullName evidence="3">Restriction endonuclease type IV Mrr domain-containing protein</fullName>
    </recommendedName>
</protein>
<dbReference type="AlphaFoldDB" id="A0A379DBQ4"/>
<sequence length="303" mass="35247">MELTEKFEVDDCKNKISYNIIHGDIPIKMSPDLVDAIKYLLWYVPDIASIQSRDNELVSNVLYDDFTFLEIMKYMKLRDEDVWFADEIPKAIEEIYRHSVCTNSQKIVMTKGENETKTSAVLRHIRNAIAHGYFNIVENLIVGFDYKPVNKYEEKCTAFFKIDPTNLLMALKSLDNELTSTQLVTLALKNNGYHVGKYEENFETSERFDLYARKGSQKYAIELKSYNAQEKIHHQDVLDMIASFEGMFRDLKTVLVINSSFLLEESKDELLKHDVIILDVKNIKKMLAGRDMLSEIVRDNKIK</sequence>
<evidence type="ECO:0008006" key="3">
    <source>
        <dbReference type="Google" id="ProtNLM"/>
    </source>
</evidence>
<dbReference type="RefSeq" id="WP_004819516.1">
    <property type="nucleotide sequence ID" value="NZ_UGTH01000001.1"/>
</dbReference>
<evidence type="ECO:0000313" key="2">
    <source>
        <dbReference type="Proteomes" id="UP000254777"/>
    </source>
</evidence>
<dbReference type="EMBL" id="UGTH01000001">
    <property type="protein sequence ID" value="SUB74965.1"/>
    <property type="molecule type" value="Genomic_DNA"/>
</dbReference>
<accession>A0A379DBQ4</accession>